<evidence type="ECO:0000313" key="4">
    <source>
        <dbReference type="Proteomes" id="UP000588098"/>
    </source>
</evidence>
<dbReference type="InterPro" id="IPR051448">
    <property type="entry name" value="CdaR-like_regulators"/>
</dbReference>
<organism evidence="3 4">
    <name type="scientific">Streptomyces zagrosensis</name>
    <dbReference type="NCBI Taxonomy" id="1042984"/>
    <lineage>
        <taxon>Bacteria</taxon>
        <taxon>Bacillati</taxon>
        <taxon>Actinomycetota</taxon>
        <taxon>Actinomycetes</taxon>
        <taxon>Kitasatosporales</taxon>
        <taxon>Streptomycetaceae</taxon>
        <taxon>Streptomyces</taxon>
    </lineage>
</organism>
<name>A0A7W9QEJ8_9ACTN</name>
<dbReference type="AlphaFoldDB" id="A0A7W9QEJ8"/>
<gene>
    <name evidence="3" type="ORF">FHS42_005351</name>
</gene>
<dbReference type="InterPro" id="IPR042070">
    <property type="entry name" value="PucR_C-HTH_sf"/>
</dbReference>
<reference evidence="3 4" key="1">
    <citation type="submission" date="2020-08" db="EMBL/GenBank/DDBJ databases">
        <title>Genomic Encyclopedia of Type Strains, Phase III (KMG-III): the genomes of soil and plant-associated and newly described type strains.</title>
        <authorList>
            <person name="Whitman W."/>
        </authorList>
    </citation>
    <scope>NUCLEOTIDE SEQUENCE [LARGE SCALE GENOMIC DNA]</scope>
    <source>
        <strain evidence="3 4">CECT 8305</strain>
    </source>
</reference>
<protein>
    <recommendedName>
        <fullName evidence="2">PucR C-terminal helix-turn-helix domain-containing protein</fullName>
    </recommendedName>
</protein>
<keyword evidence="4" id="KW-1185">Reference proteome</keyword>
<comment type="caution">
    <text evidence="3">The sequence shown here is derived from an EMBL/GenBank/DDBJ whole genome shotgun (WGS) entry which is preliminary data.</text>
</comment>
<evidence type="ECO:0000313" key="3">
    <source>
        <dbReference type="EMBL" id="MBB5938263.1"/>
    </source>
</evidence>
<dbReference type="InterPro" id="IPR025736">
    <property type="entry name" value="PucR_C-HTH_dom"/>
</dbReference>
<dbReference type="PANTHER" id="PTHR33744:SF7">
    <property type="entry name" value="PUCR FAMILY TRANSCRIPTIONAL REGULATOR"/>
    <property type="match status" value="1"/>
</dbReference>
<dbReference type="EMBL" id="JACHJL010000015">
    <property type="protein sequence ID" value="MBB5938263.1"/>
    <property type="molecule type" value="Genomic_DNA"/>
</dbReference>
<dbReference type="Proteomes" id="UP000588098">
    <property type="component" value="Unassembled WGS sequence"/>
</dbReference>
<dbReference type="Gene3D" id="1.10.10.2840">
    <property type="entry name" value="PucR C-terminal helix-turn-helix domain"/>
    <property type="match status" value="2"/>
</dbReference>
<dbReference type="PANTHER" id="PTHR33744">
    <property type="entry name" value="CARBOHYDRATE DIACID REGULATOR"/>
    <property type="match status" value="1"/>
</dbReference>
<evidence type="ECO:0000256" key="1">
    <source>
        <dbReference type="SAM" id="MobiDB-lite"/>
    </source>
</evidence>
<feature type="domain" description="PucR C-terminal helix-turn-helix" evidence="2">
    <location>
        <begin position="541"/>
        <end position="598"/>
    </location>
</feature>
<feature type="compositionally biased region" description="Low complexity" evidence="1">
    <location>
        <begin position="165"/>
        <end position="181"/>
    </location>
</feature>
<accession>A0A7W9QEJ8</accession>
<feature type="compositionally biased region" description="Basic and acidic residues" evidence="1">
    <location>
        <begin position="15"/>
        <end position="28"/>
    </location>
</feature>
<evidence type="ECO:0000259" key="2">
    <source>
        <dbReference type="Pfam" id="PF13556"/>
    </source>
</evidence>
<feature type="region of interest" description="Disordered" evidence="1">
    <location>
        <begin position="1"/>
        <end position="28"/>
    </location>
</feature>
<feature type="domain" description="PucR C-terminal helix-turn-helix" evidence="2">
    <location>
        <begin position="440"/>
        <end position="494"/>
    </location>
</feature>
<proteinExistence type="predicted"/>
<dbReference type="Pfam" id="PF13556">
    <property type="entry name" value="HTH_30"/>
    <property type="match status" value="2"/>
</dbReference>
<sequence length="602" mass="63829">MGSASSGTHVGAQRDLVEPRDGRADQDDRVDSVLTLSRLATKRGAVRAILDWLGRRTGGIATLLDTDGASVVVPPPAPSATLRAAADAVVTLHRRGTPSAILDRPGSAPPHSNDLSSPTPGSAEPSRGTGGSTVFLVALTAGAGGGHKEPRPGRRQPPYLVLIAPDSPGSPDGPDSGLDGPTGRSKRHHVLLADTARTLSLCWRLEEAERDRLRVETAEAHSREAVLHLLMVGSVPAAHRIAAALQPPLPQLAYVYVIECPGQRRYEIADRITRAARGKAWIVPCPVRPTHLIALVPATTATADTALNCASDFRAPHGELPGAARTFGRAEQRPGASLEMMDDDATGVRGLDRKISERVPECLIGVSSEVPLRETPIGYGQAFHALAVARTAPSGRASFQRDSDLSPLAVPQGFRWAQDLLAPCVHYAPPRRADPGGDELLGTLSSWLTFGSAASRHLKIHRNTLAARVRLIDELLGLDLGRLADQSAAWLALQLNSPRVPVSATEPPATLDALLATPATEVWARARLQPLERANLPSGTATVRAWLRADAKLPLAAAQLGISLPGARKRLTRAEEVLGRSLLHAPSAKHELWLAMRALGTL</sequence>
<dbReference type="RefSeq" id="WP_184575875.1">
    <property type="nucleotide sequence ID" value="NZ_JACHJL010000015.1"/>
</dbReference>
<feature type="region of interest" description="Disordered" evidence="1">
    <location>
        <begin position="98"/>
        <end position="185"/>
    </location>
</feature>